<name>G7L1N9_MEDTR</name>
<keyword evidence="3" id="KW-1185">Reference proteome</keyword>
<proteinExistence type="predicted"/>
<evidence type="ECO:0000313" key="1">
    <source>
        <dbReference type="EMBL" id="AES81780.1"/>
    </source>
</evidence>
<dbReference type="EnsemblPlants" id="AES81780">
    <property type="protein sequence ID" value="AES81780"/>
    <property type="gene ID" value="MTR_7g100520"/>
</dbReference>
<evidence type="ECO:0000313" key="3">
    <source>
        <dbReference type="Proteomes" id="UP000002051"/>
    </source>
</evidence>
<dbReference type="AlphaFoldDB" id="G7L1N9"/>
<dbReference type="Proteomes" id="UP000002051">
    <property type="component" value="Unassembled WGS sequence"/>
</dbReference>
<dbReference type="HOGENOM" id="CLU_3090318_0_0_1"/>
<organism evidence="1 3">
    <name type="scientific">Medicago truncatula</name>
    <name type="common">Barrel medic</name>
    <name type="synonym">Medicago tribuloides</name>
    <dbReference type="NCBI Taxonomy" id="3880"/>
    <lineage>
        <taxon>Eukaryota</taxon>
        <taxon>Viridiplantae</taxon>
        <taxon>Streptophyta</taxon>
        <taxon>Embryophyta</taxon>
        <taxon>Tracheophyta</taxon>
        <taxon>Spermatophyta</taxon>
        <taxon>Magnoliopsida</taxon>
        <taxon>eudicotyledons</taxon>
        <taxon>Gunneridae</taxon>
        <taxon>Pentapetalae</taxon>
        <taxon>rosids</taxon>
        <taxon>fabids</taxon>
        <taxon>Fabales</taxon>
        <taxon>Fabaceae</taxon>
        <taxon>Papilionoideae</taxon>
        <taxon>50 kb inversion clade</taxon>
        <taxon>NPAAA clade</taxon>
        <taxon>Hologalegina</taxon>
        <taxon>IRL clade</taxon>
        <taxon>Trifolieae</taxon>
        <taxon>Medicago</taxon>
    </lineage>
</organism>
<reference evidence="1 3" key="1">
    <citation type="journal article" date="2011" name="Nature">
        <title>The Medicago genome provides insight into the evolution of rhizobial symbioses.</title>
        <authorList>
            <person name="Young N.D."/>
            <person name="Debelle F."/>
            <person name="Oldroyd G.E."/>
            <person name="Geurts R."/>
            <person name="Cannon S.B."/>
            <person name="Udvardi M.K."/>
            <person name="Benedito V.A."/>
            <person name="Mayer K.F."/>
            <person name="Gouzy J."/>
            <person name="Schoof H."/>
            <person name="Van de Peer Y."/>
            <person name="Proost S."/>
            <person name="Cook D.R."/>
            <person name="Meyers B.C."/>
            <person name="Spannagl M."/>
            <person name="Cheung F."/>
            <person name="De Mita S."/>
            <person name="Krishnakumar V."/>
            <person name="Gundlach H."/>
            <person name="Zhou S."/>
            <person name="Mudge J."/>
            <person name="Bharti A.K."/>
            <person name="Murray J.D."/>
            <person name="Naoumkina M.A."/>
            <person name="Rosen B."/>
            <person name="Silverstein K.A."/>
            <person name="Tang H."/>
            <person name="Rombauts S."/>
            <person name="Zhao P.X."/>
            <person name="Zhou P."/>
            <person name="Barbe V."/>
            <person name="Bardou P."/>
            <person name="Bechner M."/>
            <person name="Bellec A."/>
            <person name="Berger A."/>
            <person name="Berges H."/>
            <person name="Bidwell S."/>
            <person name="Bisseling T."/>
            <person name="Choisne N."/>
            <person name="Couloux A."/>
            <person name="Denny R."/>
            <person name="Deshpande S."/>
            <person name="Dai X."/>
            <person name="Doyle J.J."/>
            <person name="Dudez A.M."/>
            <person name="Farmer A.D."/>
            <person name="Fouteau S."/>
            <person name="Franken C."/>
            <person name="Gibelin C."/>
            <person name="Gish J."/>
            <person name="Goldstein S."/>
            <person name="Gonzalez A.J."/>
            <person name="Green P.J."/>
            <person name="Hallab A."/>
            <person name="Hartog M."/>
            <person name="Hua A."/>
            <person name="Humphray S.J."/>
            <person name="Jeong D.H."/>
            <person name="Jing Y."/>
            <person name="Jocker A."/>
            <person name="Kenton S.M."/>
            <person name="Kim D.J."/>
            <person name="Klee K."/>
            <person name="Lai H."/>
            <person name="Lang C."/>
            <person name="Lin S."/>
            <person name="Macmil S.L."/>
            <person name="Magdelenat G."/>
            <person name="Matthews L."/>
            <person name="McCorrison J."/>
            <person name="Monaghan E.L."/>
            <person name="Mun J.H."/>
            <person name="Najar F.Z."/>
            <person name="Nicholson C."/>
            <person name="Noirot C."/>
            <person name="O'Bleness M."/>
            <person name="Paule C.R."/>
            <person name="Poulain J."/>
            <person name="Prion F."/>
            <person name="Qin B."/>
            <person name="Qu C."/>
            <person name="Retzel E.F."/>
            <person name="Riddle C."/>
            <person name="Sallet E."/>
            <person name="Samain S."/>
            <person name="Samson N."/>
            <person name="Sanders I."/>
            <person name="Saurat O."/>
            <person name="Scarpelli C."/>
            <person name="Schiex T."/>
            <person name="Segurens B."/>
            <person name="Severin A.J."/>
            <person name="Sherrier D.J."/>
            <person name="Shi R."/>
            <person name="Sims S."/>
            <person name="Singer S.R."/>
            <person name="Sinharoy S."/>
            <person name="Sterck L."/>
            <person name="Viollet A."/>
            <person name="Wang B.B."/>
            <person name="Wang K."/>
            <person name="Wang M."/>
            <person name="Wang X."/>
            <person name="Warfsmann J."/>
            <person name="Weissenbach J."/>
            <person name="White D.D."/>
            <person name="White J.D."/>
            <person name="Wiley G.B."/>
            <person name="Wincker P."/>
            <person name="Xing Y."/>
            <person name="Yang L."/>
            <person name="Yao Z."/>
            <person name="Ying F."/>
            <person name="Zhai J."/>
            <person name="Zhou L."/>
            <person name="Zuber A."/>
            <person name="Denarie J."/>
            <person name="Dixon R.A."/>
            <person name="May G.D."/>
            <person name="Schwartz D.C."/>
            <person name="Rogers J."/>
            <person name="Quetier F."/>
            <person name="Town C.D."/>
            <person name="Roe B.A."/>
        </authorList>
    </citation>
    <scope>NUCLEOTIDE SEQUENCE [LARGE SCALE GENOMIC DNA]</scope>
    <source>
        <strain evidence="1">A17</strain>
        <strain evidence="2 3">cv. Jemalong A17</strain>
    </source>
</reference>
<accession>G7L1N9</accession>
<gene>
    <name evidence="1" type="ordered locus">MTR_7g100520</name>
</gene>
<protein>
    <submittedName>
        <fullName evidence="1 2">Uncharacterized protein</fullName>
    </submittedName>
</protein>
<dbReference type="PaxDb" id="3880-AES81780"/>
<reference evidence="1 3" key="2">
    <citation type="journal article" date="2014" name="BMC Genomics">
        <title>An improved genome release (version Mt4.0) for the model legume Medicago truncatula.</title>
        <authorList>
            <person name="Tang H."/>
            <person name="Krishnakumar V."/>
            <person name="Bidwell S."/>
            <person name="Rosen B."/>
            <person name="Chan A."/>
            <person name="Zhou S."/>
            <person name="Gentzbittel L."/>
            <person name="Childs K.L."/>
            <person name="Yandell M."/>
            <person name="Gundlach H."/>
            <person name="Mayer K.F."/>
            <person name="Schwartz D.C."/>
            <person name="Town C.D."/>
        </authorList>
    </citation>
    <scope>GENOME REANNOTATION</scope>
    <source>
        <strain evidence="2 3">cv. Jemalong A17</strain>
    </source>
</reference>
<dbReference type="EMBL" id="CM001223">
    <property type="protein sequence ID" value="AES81780.1"/>
    <property type="molecule type" value="Genomic_DNA"/>
</dbReference>
<sequence length="52" mass="5938">MKRAMLGWFVSATTRQGCDEAVFDHFRLSDQLRSSADPINDFDVIHVVDPEI</sequence>
<reference evidence="2" key="3">
    <citation type="submission" date="2015-04" db="UniProtKB">
        <authorList>
            <consortium name="EnsemblPlants"/>
        </authorList>
    </citation>
    <scope>IDENTIFICATION</scope>
    <source>
        <strain evidence="2">cv. Jemalong A17</strain>
    </source>
</reference>
<evidence type="ECO:0000313" key="2">
    <source>
        <dbReference type="EnsemblPlants" id="AES81780"/>
    </source>
</evidence>